<sequence>MEKAYFIADARREQMMDATIKTLNEIGYKKVSLSKIAKKAGISTSLISYHFSGKDDLIQHTFLYLIQQEFHYIQEKVKSIENIPKQLVAYINASLDYQYLKPENNIALIEIVFNARNSENIPYYLLDDDEDDDLLKNLLRDVLIKGQMSGCFSDFHPEIMTVMIQGIISESMLSPQKRLDGYKEEIVQNILKLVQ</sequence>
<dbReference type="EMBL" id="PYZR01000221">
    <property type="protein sequence ID" value="PTF61631.1"/>
    <property type="molecule type" value="Genomic_DNA"/>
</dbReference>
<feature type="DNA-binding region" description="H-T-H motif" evidence="2">
    <location>
        <begin position="32"/>
        <end position="51"/>
    </location>
</feature>
<reference evidence="4 5" key="1">
    <citation type="journal article" date="2016" name="Front. Microbiol.">
        <title>Comprehensive Phylogenetic Analysis of Bovine Non-aureus Staphylococci Species Based on Whole-Genome Sequencing.</title>
        <authorList>
            <person name="Naushad S."/>
            <person name="Barkema H.W."/>
            <person name="Luby C."/>
            <person name="Condas L.A."/>
            <person name="Nobrega D.B."/>
            <person name="Carson D.A."/>
            <person name="De Buck J."/>
        </authorList>
    </citation>
    <scope>NUCLEOTIDE SEQUENCE [LARGE SCALE GENOMIC DNA]</scope>
    <source>
        <strain evidence="4 5">SNUC 3829</strain>
    </source>
</reference>
<dbReference type="SUPFAM" id="SSF46689">
    <property type="entry name" value="Homeodomain-like"/>
    <property type="match status" value="1"/>
</dbReference>
<dbReference type="InterPro" id="IPR050624">
    <property type="entry name" value="HTH-type_Tx_Regulator"/>
</dbReference>
<feature type="domain" description="HTH tetR-type" evidence="3">
    <location>
        <begin position="9"/>
        <end position="69"/>
    </location>
</feature>
<dbReference type="PANTHER" id="PTHR43479">
    <property type="entry name" value="ACREF/ENVCD OPERON REPRESSOR-RELATED"/>
    <property type="match status" value="1"/>
</dbReference>
<dbReference type="RefSeq" id="WP_107523740.1">
    <property type="nucleotide sequence ID" value="NZ_JABXWZ010000005.1"/>
</dbReference>
<proteinExistence type="predicted"/>
<evidence type="ECO:0000256" key="2">
    <source>
        <dbReference type="PROSITE-ProRule" id="PRU00335"/>
    </source>
</evidence>
<accession>A0A2T4LPF7</accession>
<dbReference type="Proteomes" id="UP000241208">
    <property type="component" value="Unassembled WGS sequence"/>
</dbReference>
<evidence type="ECO:0000256" key="1">
    <source>
        <dbReference type="ARBA" id="ARBA00023125"/>
    </source>
</evidence>
<dbReference type="GO" id="GO:0003677">
    <property type="term" value="F:DNA binding"/>
    <property type="evidence" value="ECO:0007669"/>
    <property type="project" value="UniProtKB-UniRule"/>
</dbReference>
<evidence type="ECO:0000313" key="5">
    <source>
        <dbReference type="Proteomes" id="UP000241208"/>
    </source>
</evidence>
<dbReference type="InterPro" id="IPR009057">
    <property type="entry name" value="Homeodomain-like_sf"/>
</dbReference>
<dbReference type="AlphaFoldDB" id="A0A2T4LPF7"/>
<dbReference type="Pfam" id="PF00440">
    <property type="entry name" value="TetR_N"/>
    <property type="match status" value="1"/>
</dbReference>
<organism evidence="4 5">
    <name type="scientific">Staphylococcus cohnii</name>
    <dbReference type="NCBI Taxonomy" id="29382"/>
    <lineage>
        <taxon>Bacteria</taxon>
        <taxon>Bacillati</taxon>
        <taxon>Bacillota</taxon>
        <taxon>Bacilli</taxon>
        <taxon>Bacillales</taxon>
        <taxon>Staphylococcaceae</taxon>
        <taxon>Staphylococcus</taxon>
        <taxon>Staphylococcus cohnii species complex</taxon>
    </lineage>
</organism>
<gene>
    <name evidence="4" type="ORF">BUY34_12420</name>
</gene>
<evidence type="ECO:0000259" key="3">
    <source>
        <dbReference type="PROSITE" id="PS50977"/>
    </source>
</evidence>
<name>A0A2T4LPF7_9STAP</name>
<keyword evidence="1 2" id="KW-0238">DNA-binding</keyword>
<evidence type="ECO:0000313" key="4">
    <source>
        <dbReference type="EMBL" id="PTF61631.1"/>
    </source>
</evidence>
<dbReference type="PANTHER" id="PTHR43479:SF11">
    <property type="entry name" value="ACREF_ENVCD OPERON REPRESSOR-RELATED"/>
    <property type="match status" value="1"/>
</dbReference>
<dbReference type="Gene3D" id="1.10.357.10">
    <property type="entry name" value="Tetracycline Repressor, domain 2"/>
    <property type="match status" value="1"/>
</dbReference>
<dbReference type="PROSITE" id="PS50977">
    <property type="entry name" value="HTH_TETR_2"/>
    <property type="match status" value="1"/>
</dbReference>
<protein>
    <submittedName>
        <fullName evidence="4">TetR family transcriptional regulator</fullName>
    </submittedName>
</protein>
<dbReference type="InterPro" id="IPR001647">
    <property type="entry name" value="HTH_TetR"/>
</dbReference>
<dbReference type="PRINTS" id="PR00455">
    <property type="entry name" value="HTHTETR"/>
</dbReference>
<comment type="caution">
    <text evidence="4">The sequence shown here is derived from an EMBL/GenBank/DDBJ whole genome shotgun (WGS) entry which is preliminary data.</text>
</comment>